<dbReference type="Pfam" id="PF03466">
    <property type="entry name" value="LysR_substrate"/>
    <property type="match status" value="1"/>
</dbReference>
<evidence type="ECO:0000256" key="4">
    <source>
        <dbReference type="ARBA" id="ARBA00023163"/>
    </source>
</evidence>
<evidence type="ECO:0000313" key="7">
    <source>
        <dbReference type="Proteomes" id="UP000777002"/>
    </source>
</evidence>
<reference evidence="6 7" key="1">
    <citation type="journal article" date="2021" name="Sci. Rep.">
        <title>The distribution of antibiotic resistance genes in chicken gut microbiota commensals.</title>
        <authorList>
            <person name="Juricova H."/>
            <person name="Matiasovicova J."/>
            <person name="Kubasova T."/>
            <person name="Cejkova D."/>
            <person name="Rychlik I."/>
        </authorList>
    </citation>
    <scope>NUCLEOTIDE SEQUENCE [LARGE SCALE GENOMIC DNA]</scope>
    <source>
        <strain evidence="6 7">An562</strain>
    </source>
</reference>
<keyword evidence="7" id="KW-1185">Reference proteome</keyword>
<dbReference type="InterPro" id="IPR005119">
    <property type="entry name" value="LysR_subst-bd"/>
</dbReference>
<evidence type="ECO:0000256" key="3">
    <source>
        <dbReference type="ARBA" id="ARBA00023125"/>
    </source>
</evidence>
<dbReference type="InterPro" id="IPR036388">
    <property type="entry name" value="WH-like_DNA-bd_sf"/>
</dbReference>
<dbReference type="PANTHER" id="PTHR30346:SF28">
    <property type="entry name" value="HTH-TYPE TRANSCRIPTIONAL REGULATOR CYNR"/>
    <property type="match status" value="1"/>
</dbReference>
<comment type="similarity">
    <text evidence="1">Belongs to the LysR transcriptional regulatory family.</text>
</comment>
<evidence type="ECO:0000256" key="1">
    <source>
        <dbReference type="ARBA" id="ARBA00009437"/>
    </source>
</evidence>
<dbReference type="Gene3D" id="3.40.190.290">
    <property type="match status" value="1"/>
</dbReference>
<protein>
    <submittedName>
        <fullName evidence="6">LysR family transcriptional regulator</fullName>
    </submittedName>
</protein>
<feature type="domain" description="HTH lysR-type" evidence="5">
    <location>
        <begin position="1"/>
        <end position="58"/>
    </location>
</feature>
<dbReference type="SUPFAM" id="SSF46785">
    <property type="entry name" value="Winged helix' DNA-binding domain"/>
    <property type="match status" value="1"/>
</dbReference>
<dbReference type="EMBL" id="JACJKX010000013">
    <property type="protein sequence ID" value="MBM6929038.1"/>
    <property type="molecule type" value="Genomic_DNA"/>
</dbReference>
<dbReference type="InterPro" id="IPR000847">
    <property type="entry name" value="LysR_HTH_N"/>
</dbReference>
<name>A0ABS2GT62_9BURK</name>
<keyword evidence="4" id="KW-0804">Transcription</keyword>
<dbReference type="RefSeq" id="WP_205050627.1">
    <property type="nucleotide sequence ID" value="NZ_JACJKX010000013.1"/>
</dbReference>
<organism evidence="6 7">
    <name type="scientific">Parasutterella secunda</name>
    <dbReference type="NCBI Taxonomy" id="626947"/>
    <lineage>
        <taxon>Bacteria</taxon>
        <taxon>Pseudomonadati</taxon>
        <taxon>Pseudomonadota</taxon>
        <taxon>Betaproteobacteria</taxon>
        <taxon>Burkholderiales</taxon>
        <taxon>Sutterellaceae</taxon>
        <taxon>Parasutterella</taxon>
    </lineage>
</organism>
<dbReference type="Pfam" id="PF00126">
    <property type="entry name" value="HTH_1"/>
    <property type="match status" value="1"/>
</dbReference>
<keyword evidence="2" id="KW-0805">Transcription regulation</keyword>
<dbReference type="PANTHER" id="PTHR30346">
    <property type="entry name" value="TRANSCRIPTIONAL DUAL REGULATOR HCAR-RELATED"/>
    <property type="match status" value="1"/>
</dbReference>
<dbReference type="SUPFAM" id="SSF53850">
    <property type="entry name" value="Periplasmic binding protein-like II"/>
    <property type="match status" value="1"/>
</dbReference>
<evidence type="ECO:0000256" key="2">
    <source>
        <dbReference type="ARBA" id="ARBA00023015"/>
    </source>
</evidence>
<dbReference type="PROSITE" id="PS50931">
    <property type="entry name" value="HTH_LYSR"/>
    <property type="match status" value="1"/>
</dbReference>
<dbReference type="Gene3D" id="1.10.10.10">
    <property type="entry name" value="Winged helix-like DNA-binding domain superfamily/Winged helix DNA-binding domain"/>
    <property type="match status" value="1"/>
</dbReference>
<proteinExistence type="inferred from homology"/>
<keyword evidence="3" id="KW-0238">DNA-binding</keyword>
<sequence length="313" mass="35586">MGFSALEILTAIEDEGSFRGAAEALGVTQPYLSQFVQRLENECQGTIVDRTNRPLRLTELGQFYLESRRRIAMIETETSRFCADYAHLQIGHIRIASNGERTNAMLVPGVSEFVRRYPGIHVELTLENHLEEIPDILLAGKAEIGVLFEGLMKKGLNAYPLYRERYLFAVPDTEFFADVGCRYNEERQYPKFLDADSKKLTTLPLLQTVLHHERTLLLSRAVGREFTNLNMDVRQLGTRLEFVASGICSAICQESLIGPYAARTNCRFLSMEDVLPIQTVVIAWNEHVYQSRASKILCEMIKEGLKGQKQYKI</sequence>
<dbReference type="InterPro" id="IPR036390">
    <property type="entry name" value="WH_DNA-bd_sf"/>
</dbReference>
<comment type="caution">
    <text evidence="6">The sequence shown here is derived from an EMBL/GenBank/DDBJ whole genome shotgun (WGS) entry which is preliminary data.</text>
</comment>
<evidence type="ECO:0000259" key="5">
    <source>
        <dbReference type="PROSITE" id="PS50931"/>
    </source>
</evidence>
<accession>A0ABS2GT62</accession>
<gene>
    <name evidence="6" type="ORF">H5985_07135</name>
</gene>
<evidence type="ECO:0000313" key="6">
    <source>
        <dbReference type="EMBL" id="MBM6929038.1"/>
    </source>
</evidence>
<dbReference type="CDD" id="cd05466">
    <property type="entry name" value="PBP2_LTTR_substrate"/>
    <property type="match status" value="1"/>
</dbReference>
<dbReference type="Proteomes" id="UP000777002">
    <property type="component" value="Unassembled WGS sequence"/>
</dbReference>